<sequence length="104" mass="11264">MESRRRVERARAWYLRPRNKEAARWAWGTAPEALSGAIGGPITPVGGAEVASGWTRGDLPPLKSQLGREERGPPGPESDDGGRGSQPWRQNGPNIEGHQGRTEA</sequence>
<name>A0AAV7RZI4_PLEWA</name>
<dbReference type="Proteomes" id="UP001066276">
    <property type="component" value="Chromosome 5"/>
</dbReference>
<proteinExistence type="predicted"/>
<gene>
    <name evidence="2" type="ORF">NDU88_008907</name>
</gene>
<protein>
    <submittedName>
        <fullName evidence="2">Uncharacterized protein</fullName>
    </submittedName>
</protein>
<organism evidence="2 3">
    <name type="scientific">Pleurodeles waltl</name>
    <name type="common">Iberian ribbed newt</name>
    <dbReference type="NCBI Taxonomy" id="8319"/>
    <lineage>
        <taxon>Eukaryota</taxon>
        <taxon>Metazoa</taxon>
        <taxon>Chordata</taxon>
        <taxon>Craniata</taxon>
        <taxon>Vertebrata</taxon>
        <taxon>Euteleostomi</taxon>
        <taxon>Amphibia</taxon>
        <taxon>Batrachia</taxon>
        <taxon>Caudata</taxon>
        <taxon>Salamandroidea</taxon>
        <taxon>Salamandridae</taxon>
        <taxon>Pleurodelinae</taxon>
        <taxon>Pleurodeles</taxon>
    </lineage>
</organism>
<evidence type="ECO:0000313" key="2">
    <source>
        <dbReference type="EMBL" id="KAJ1156183.1"/>
    </source>
</evidence>
<evidence type="ECO:0000256" key="1">
    <source>
        <dbReference type="SAM" id="MobiDB-lite"/>
    </source>
</evidence>
<evidence type="ECO:0000313" key="3">
    <source>
        <dbReference type="Proteomes" id="UP001066276"/>
    </source>
</evidence>
<accession>A0AAV7RZI4</accession>
<comment type="caution">
    <text evidence="2">The sequence shown here is derived from an EMBL/GenBank/DDBJ whole genome shotgun (WGS) entry which is preliminary data.</text>
</comment>
<dbReference type="AlphaFoldDB" id="A0AAV7RZI4"/>
<dbReference type="EMBL" id="JANPWB010000009">
    <property type="protein sequence ID" value="KAJ1156183.1"/>
    <property type="molecule type" value="Genomic_DNA"/>
</dbReference>
<reference evidence="2" key="1">
    <citation type="journal article" date="2022" name="bioRxiv">
        <title>Sequencing and chromosome-scale assembly of the giantPleurodeles waltlgenome.</title>
        <authorList>
            <person name="Brown T."/>
            <person name="Elewa A."/>
            <person name="Iarovenko S."/>
            <person name="Subramanian E."/>
            <person name="Araus A.J."/>
            <person name="Petzold A."/>
            <person name="Susuki M."/>
            <person name="Suzuki K.-i.T."/>
            <person name="Hayashi T."/>
            <person name="Toyoda A."/>
            <person name="Oliveira C."/>
            <person name="Osipova E."/>
            <person name="Leigh N.D."/>
            <person name="Simon A."/>
            <person name="Yun M.H."/>
        </authorList>
    </citation>
    <scope>NUCLEOTIDE SEQUENCE</scope>
    <source>
        <strain evidence="2">20211129_DDA</strain>
        <tissue evidence="2">Liver</tissue>
    </source>
</reference>
<feature type="region of interest" description="Disordered" evidence="1">
    <location>
        <begin position="35"/>
        <end position="104"/>
    </location>
</feature>
<keyword evidence="3" id="KW-1185">Reference proteome</keyword>